<dbReference type="PANTHER" id="PTHR33657">
    <property type="entry name" value="DOMAIN PROTEIN, PUTATIVE (AFU_ORTHOLOGUE AFUA_5G00600)-RELATED"/>
    <property type="match status" value="1"/>
</dbReference>
<evidence type="ECO:0008006" key="3">
    <source>
        <dbReference type="Google" id="ProtNLM"/>
    </source>
</evidence>
<accession>A0A428XWA2</accession>
<dbReference type="InterPro" id="IPR008701">
    <property type="entry name" value="NPP1"/>
</dbReference>
<dbReference type="Pfam" id="PF05630">
    <property type="entry name" value="NPP1"/>
    <property type="match status" value="1"/>
</dbReference>
<dbReference type="EMBL" id="QHKI01000133">
    <property type="protein sequence ID" value="RSM59560.1"/>
    <property type="molecule type" value="Genomic_DNA"/>
</dbReference>
<organism evidence="1 2">
    <name type="scientific">Kibdelosporangium aridum</name>
    <dbReference type="NCBI Taxonomy" id="2030"/>
    <lineage>
        <taxon>Bacteria</taxon>
        <taxon>Bacillati</taxon>
        <taxon>Actinomycetota</taxon>
        <taxon>Actinomycetes</taxon>
        <taxon>Pseudonocardiales</taxon>
        <taxon>Pseudonocardiaceae</taxon>
        <taxon>Kibdelosporangium</taxon>
    </lineage>
</organism>
<dbReference type="AlphaFoldDB" id="A0A428XWA2"/>
<evidence type="ECO:0000313" key="1">
    <source>
        <dbReference type="EMBL" id="RSM59560.1"/>
    </source>
</evidence>
<dbReference type="RefSeq" id="WP_051794344.1">
    <property type="nucleotide sequence ID" value="NZ_QHKI01000133.1"/>
</dbReference>
<dbReference type="OrthoDB" id="4274514at2"/>
<reference evidence="1 2" key="1">
    <citation type="submission" date="2018-05" db="EMBL/GenBank/DDBJ databases">
        <title>Evolution of GPA BGCs.</title>
        <authorList>
            <person name="Waglechner N."/>
            <person name="Wright G.D."/>
        </authorList>
    </citation>
    <scope>NUCLEOTIDE SEQUENCE [LARGE SCALE GENOMIC DNA]</scope>
    <source>
        <strain evidence="1 2">A82846</strain>
    </source>
</reference>
<gene>
    <name evidence="1" type="ORF">DMH04_55745</name>
</gene>
<name>A0A428XWA2_KIBAR</name>
<proteinExistence type="predicted"/>
<dbReference type="PANTHER" id="PTHR33657:SF6">
    <property type="entry name" value="SECRETED PROTEIN"/>
    <property type="match status" value="1"/>
</dbReference>
<evidence type="ECO:0000313" key="2">
    <source>
        <dbReference type="Proteomes" id="UP000287547"/>
    </source>
</evidence>
<comment type="caution">
    <text evidence="1">The sequence shown here is derived from an EMBL/GenBank/DDBJ whole genome shotgun (WGS) entry which is preliminary data.</text>
</comment>
<protein>
    <recommendedName>
        <fullName evidence="3">Necrosis inducing protein (NPP1)</fullName>
    </recommendedName>
</protein>
<sequence>MIGLAPLAHAAPPTALPANASPNAVKWQPAFDYDKDGCYPTPAIGRDGTVAPGLKTSGAVNGNCRDRSDLDNTNSYVRSKCDNGWCAYVYALYFEKDQASFLGGGHRHDIEHVVVWVWKDQARYVSVSAHGKYTTRPSSQVAWSGTHARIVYHKGVTHSFRFAAADERPENHYGAWQYPTLVDWDGLPRQIRRTLANANFGDATLGIKDSRFRGELAKAKPARVRFDPSL</sequence>
<dbReference type="Proteomes" id="UP000287547">
    <property type="component" value="Unassembled WGS sequence"/>
</dbReference>
<dbReference type="PIRSF" id="PIRSF029958">
    <property type="entry name" value="Necrosis-inducing_protein"/>
    <property type="match status" value="1"/>
</dbReference>